<dbReference type="EMBL" id="MZ501267">
    <property type="protein sequence ID" value="QZA70616.1"/>
    <property type="molecule type" value="Genomic_DNA"/>
</dbReference>
<accession>A0AAE7X0V0</accession>
<dbReference type="KEGG" id="vg:77944021"/>
<keyword evidence="4" id="KW-1185">Reference proteome</keyword>
<keyword evidence="2" id="KW-0812">Transmembrane</keyword>
<organism evidence="3 4">
    <name type="scientific">Erwinia phage AH04</name>
    <dbReference type="NCBI Taxonomy" id="2869569"/>
    <lineage>
        <taxon>Viruses</taxon>
        <taxon>Duplodnaviria</taxon>
        <taxon>Heunggongvirae</taxon>
        <taxon>Uroviricota</taxon>
        <taxon>Caudoviricetes</taxon>
        <taxon>Chimalliviridae</taxon>
        <taxon>Meadowvirus</taxon>
        <taxon>Meadowvirus AH04</taxon>
    </lineage>
</organism>
<gene>
    <name evidence="3" type="primary">139</name>
    <name evidence="3" type="ORF">AH04_139</name>
</gene>
<proteinExistence type="predicted"/>
<dbReference type="RefSeq" id="YP_010667893.1">
    <property type="nucleotide sequence ID" value="NC_070952.1"/>
</dbReference>
<evidence type="ECO:0000313" key="4">
    <source>
        <dbReference type="Proteomes" id="UP000827517"/>
    </source>
</evidence>
<evidence type="ECO:0000313" key="3">
    <source>
        <dbReference type="EMBL" id="QZA70616.1"/>
    </source>
</evidence>
<dbReference type="Proteomes" id="UP000827517">
    <property type="component" value="Segment"/>
</dbReference>
<feature type="transmembrane region" description="Helical" evidence="2">
    <location>
        <begin position="7"/>
        <end position="26"/>
    </location>
</feature>
<protein>
    <submittedName>
        <fullName evidence="3">Uncharacterized protein</fullName>
    </submittedName>
</protein>
<feature type="region of interest" description="Disordered" evidence="1">
    <location>
        <begin position="102"/>
        <end position="147"/>
    </location>
</feature>
<reference evidence="3" key="1">
    <citation type="submission" date="2021-07" db="EMBL/GenBank/DDBJ databases">
        <authorList>
            <person name="Roth S.J."/>
            <person name="Krukonis G.P."/>
            <person name="Delesalle V.A."/>
        </authorList>
    </citation>
    <scope>NUCLEOTIDE SEQUENCE</scope>
</reference>
<feature type="compositionally biased region" description="Polar residues" evidence="1">
    <location>
        <begin position="130"/>
        <end position="147"/>
    </location>
</feature>
<evidence type="ECO:0000256" key="2">
    <source>
        <dbReference type="SAM" id="Phobius"/>
    </source>
</evidence>
<name>A0AAE7X0V0_9CAUD</name>
<dbReference type="GeneID" id="77944021"/>
<keyword evidence="2" id="KW-1133">Transmembrane helix</keyword>
<sequence length="147" mass="16150">MDEKLKALSTIALWIIAFMIGGYLIFKPDSNLDKATVERLATVVDKLGVASDNMTKLADAQRNWFNDLQSKASRGELDRNQNYGTMYEKYGYGNAQNNELTLDDLYGNGVQPQNNNLGSGNVRGSKDANSKNGSVQKPVSESKGQSH</sequence>
<evidence type="ECO:0000256" key="1">
    <source>
        <dbReference type="SAM" id="MobiDB-lite"/>
    </source>
</evidence>
<keyword evidence="2" id="KW-0472">Membrane</keyword>
<feature type="compositionally biased region" description="Polar residues" evidence="1">
    <location>
        <begin position="110"/>
        <end position="119"/>
    </location>
</feature>